<accession>A0A9N9W0U6</accession>
<proteinExistence type="predicted"/>
<dbReference type="AlphaFoldDB" id="A0A9N9W0U6"/>
<evidence type="ECO:0000313" key="2">
    <source>
        <dbReference type="Proteomes" id="UP000775872"/>
    </source>
</evidence>
<organism evidence="1 2">
    <name type="scientific">Clonostachys solani</name>
    <dbReference type="NCBI Taxonomy" id="160281"/>
    <lineage>
        <taxon>Eukaryota</taxon>
        <taxon>Fungi</taxon>
        <taxon>Dikarya</taxon>
        <taxon>Ascomycota</taxon>
        <taxon>Pezizomycotina</taxon>
        <taxon>Sordariomycetes</taxon>
        <taxon>Hypocreomycetidae</taxon>
        <taxon>Hypocreales</taxon>
        <taxon>Bionectriaceae</taxon>
        <taxon>Clonostachys</taxon>
    </lineage>
</organism>
<reference evidence="2" key="1">
    <citation type="submission" date="2019-06" db="EMBL/GenBank/DDBJ databases">
        <authorList>
            <person name="Broberg M."/>
        </authorList>
    </citation>
    <scope>NUCLEOTIDE SEQUENCE [LARGE SCALE GENOMIC DNA]</scope>
</reference>
<keyword evidence="2" id="KW-1185">Reference proteome</keyword>
<dbReference type="EMBL" id="CABFOC020000005">
    <property type="protein sequence ID" value="CAH0044195.1"/>
    <property type="molecule type" value="Genomic_DNA"/>
</dbReference>
<protein>
    <submittedName>
        <fullName evidence="1">Uncharacterized protein</fullName>
    </submittedName>
</protein>
<gene>
    <name evidence="1" type="ORF">CSOL1703_00009934</name>
</gene>
<sequence>MSAPEIAWGIQLGEGNFPTLALLGSTGNGIGRGQPSMPTAAHILFQQPEQNGLWIAETR</sequence>
<name>A0A9N9W0U6_9HYPO</name>
<evidence type="ECO:0000313" key="1">
    <source>
        <dbReference type="EMBL" id="CAH0044195.1"/>
    </source>
</evidence>
<dbReference type="Proteomes" id="UP000775872">
    <property type="component" value="Unassembled WGS sequence"/>
</dbReference>
<comment type="caution">
    <text evidence="1">The sequence shown here is derived from an EMBL/GenBank/DDBJ whole genome shotgun (WGS) entry which is preliminary data.</text>
</comment>
<reference evidence="1 2" key="2">
    <citation type="submission" date="2021-10" db="EMBL/GenBank/DDBJ databases">
        <authorList>
            <person name="Piombo E."/>
        </authorList>
    </citation>
    <scope>NUCLEOTIDE SEQUENCE [LARGE SCALE GENOMIC DNA]</scope>
</reference>